<feature type="chain" id="PRO_5012749352" evidence="3">
    <location>
        <begin position="29"/>
        <end position="348"/>
    </location>
</feature>
<evidence type="ECO:0000313" key="6">
    <source>
        <dbReference type="Proteomes" id="UP000185678"/>
    </source>
</evidence>
<dbReference type="PANTHER" id="PTHR30469">
    <property type="entry name" value="MULTIDRUG RESISTANCE PROTEIN MDTA"/>
    <property type="match status" value="1"/>
</dbReference>
<comment type="similarity">
    <text evidence="1">Belongs to the membrane fusion protein (MFP) (TC 8.A.1) family.</text>
</comment>
<feature type="coiled-coil region" evidence="2">
    <location>
        <begin position="95"/>
        <end position="122"/>
    </location>
</feature>
<evidence type="ECO:0000256" key="2">
    <source>
        <dbReference type="SAM" id="Coils"/>
    </source>
</evidence>
<dbReference type="Gene3D" id="2.40.50.100">
    <property type="match status" value="1"/>
</dbReference>
<dbReference type="Gene3D" id="2.40.30.170">
    <property type="match status" value="1"/>
</dbReference>
<evidence type="ECO:0000256" key="1">
    <source>
        <dbReference type="ARBA" id="ARBA00009477"/>
    </source>
</evidence>
<accession>A0A1N7PJZ3</accession>
<gene>
    <name evidence="5" type="ORF">SAMN05421779_1079</name>
</gene>
<sequence>MMPPFVFSRCSAAAVLLALMALAVPAHAAEPPLTIRLETVTDRKAVFGTVEAADVQQARARIGGTVAARLVDEGDRVSDGQVVAMIGDPKLALKLQSARAGIQSLQAERAQAATELERTQTLFAQGVVAKARLDTARTAVDVLDRTIAAQVAESRVVEQQSAEGAIKAPGAGRVLEVLVTPGAVVMAGEPVATIATGAYVLRIEVPERHARFIKVGDPVQVGPRGLDAALEPQQGTHRQGTVRKVYPRLGNGRVQADISVDGLGDYFVGERTLVWVGTGERSVILLPPEFLRLRSGVTFATLASGAEVVVQPGQTMPQADGSLRTEILSGLNAGDQVIRPVLTQGAGQ</sequence>
<keyword evidence="2" id="KW-0175">Coiled coil</keyword>
<evidence type="ECO:0000256" key="3">
    <source>
        <dbReference type="SAM" id="SignalP"/>
    </source>
</evidence>
<proteinExistence type="inferred from homology"/>
<dbReference type="GO" id="GO:1990281">
    <property type="term" value="C:efflux pump complex"/>
    <property type="evidence" value="ECO:0007669"/>
    <property type="project" value="TreeGrafter"/>
</dbReference>
<dbReference type="InterPro" id="IPR006143">
    <property type="entry name" value="RND_pump_MFP"/>
</dbReference>
<dbReference type="Gene3D" id="1.10.287.470">
    <property type="entry name" value="Helix hairpin bin"/>
    <property type="match status" value="1"/>
</dbReference>
<dbReference type="InterPro" id="IPR058625">
    <property type="entry name" value="MdtA-like_BSH"/>
</dbReference>
<keyword evidence="3" id="KW-0732">Signal</keyword>
<dbReference type="AlphaFoldDB" id="A0A1N7PJZ3"/>
<dbReference type="Proteomes" id="UP000185678">
    <property type="component" value="Unassembled WGS sequence"/>
</dbReference>
<dbReference type="RefSeq" id="WP_245821516.1">
    <property type="nucleotide sequence ID" value="NZ_FTOA01000007.1"/>
</dbReference>
<dbReference type="EMBL" id="FTOA01000007">
    <property type="protein sequence ID" value="SIT10699.1"/>
    <property type="molecule type" value="Genomic_DNA"/>
</dbReference>
<keyword evidence="6" id="KW-1185">Reference proteome</keyword>
<evidence type="ECO:0000313" key="5">
    <source>
        <dbReference type="EMBL" id="SIT10699.1"/>
    </source>
</evidence>
<evidence type="ECO:0000259" key="4">
    <source>
        <dbReference type="Pfam" id="PF25917"/>
    </source>
</evidence>
<dbReference type="GO" id="GO:0015562">
    <property type="term" value="F:efflux transmembrane transporter activity"/>
    <property type="evidence" value="ECO:0007669"/>
    <property type="project" value="TreeGrafter"/>
</dbReference>
<dbReference type="SUPFAM" id="SSF111369">
    <property type="entry name" value="HlyD-like secretion proteins"/>
    <property type="match status" value="1"/>
</dbReference>
<feature type="domain" description="Multidrug resistance protein MdtA-like barrel-sandwich hybrid" evidence="4">
    <location>
        <begin position="58"/>
        <end position="194"/>
    </location>
</feature>
<protein>
    <submittedName>
        <fullName evidence="5">RND family efflux transporter, MFP subunit</fullName>
    </submittedName>
</protein>
<dbReference type="NCBIfam" id="TIGR01730">
    <property type="entry name" value="RND_mfp"/>
    <property type="match status" value="1"/>
</dbReference>
<dbReference type="Pfam" id="PF25917">
    <property type="entry name" value="BSH_RND"/>
    <property type="match status" value="1"/>
</dbReference>
<dbReference type="STRING" id="80876.SAMN05421779_1079"/>
<reference evidence="5 6" key="1">
    <citation type="submission" date="2017-01" db="EMBL/GenBank/DDBJ databases">
        <authorList>
            <person name="Mah S.A."/>
            <person name="Swanson W.J."/>
            <person name="Moy G.W."/>
            <person name="Vacquier V.D."/>
        </authorList>
    </citation>
    <scope>NUCLEOTIDE SEQUENCE [LARGE SCALE GENOMIC DNA]</scope>
    <source>
        <strain evidence="5 6">DSM 11589</strain>
    </source>
</reference>
<name>A0A1N7PJZ3_9PROT</name>
<dbReference type="PANTHER" id="PTHR30469:SF15">
    <property type="entry name" value="HLYD FAMILY OF SECRETION PROTEINS"/>
    <property type="match status" value="1"/>
</dbReference>
<organism evidence="5 6">
    <name type="scientific">Insolitispirillum peregrinum</name>
    <dbReference type="NCBI Taxonomy" id="80876"/>
    <lineage>
        <taxon>Bacteria</taxon>
        <taxon>Pseudomonadati</taxon>
        <taxon>Pseudomonadota</taxon>
        <taxon>Alphaproteobacteria</taxon>
        <taxon>Rhodospirillales</taxon>
        <taxon>Novispirillaceae</taxon>
        <taxon>Insolitispirillum</taxon>
    </lineage>
</organism>
<feature type="signal peptide" evidence="3">
    <location>
        <begin position="1"/>
        <end position="28"/>
    </location>
</feature>